<evidence type="ECO:0000256" key="3">
    <source>
        <dbReference type="SAM" id="MobiDB-lite"/>
    </source>
</evidence>
<feature type="coiled-coil region" evidence="2">
    <location>
        <begin position="126"/>
        <end position="153"/>
    </location>
</feature>
<accession>U6H297</accession>
<evidence type="ECO:0000256" key="1">
    <source>
        <dbReference type="ARBA" id="ARBA00023054"/>
    </source>
</evidence>
<feature type="coiled-coil region" evidence="2">
    <location>
        <begin position="303"/>
        <end position="344"/>
    </location>
</feature>
<keyword evidence="5" id="KW-1185">Reference proteome</keyword>
<evidence type="ECO:0000313" key="4">
    <source>
        <dbReference type="EMBL" id="CDI86711.1"/>
    </source>
</evidence>
<reference evidence="4" key="1">
    <citation type="submission" date="2013-10" db="EMBL/GenBank/DDBJ databases">
        <title>Genomic analysis of the causative agents of coccidiosis in chickens.</title>
        <authorList>
            <person name="Reid A.J."/>
            <person name="Blake D."/>
            <person name="Billington K."/>
            <person name="Browne H."/>
            <person name="Dunn M."/>
            <person name="Hung S."/>
            <person name="Kawahara F."/>
            <person name="Miranda-Saavedra D."/>
            <person name="Mourier T."/>
            <person name="Nagra H."/>
            <person name="Otto T.D."/>
            <person name="Rawlings N."/>
            <person name="Sanchez A."/>
            <person name="Sanders M."/>
            <person name="Subramaniam C."/>
            <person name="Tay Y."/>
            <person name="Dear P."/>
            <person name="Doerig C."/>
            <person name="Gruber A."/>
            <person name="Parkinson J."/>
            <person name="Shirley M."/>
            <person name="Wan K.L."/>
            <person name="Berriman M."/>
            <person name="Tomley F."/>
            <person name="Pain A."/>
        </authorList>
    </citation>
    <scope>NUCLEOTIDE SEQUENCE [LARGE SCALE GENOMIC DNA]</scope>
    <source>
        <strain evidence="4">Houghton</strain>
    </source>
</reference>
<dbReference type="PANTHER" id="PTHR18962:SF0">
    <property type="entry name" value="COILED-COIL DOMAIN-CONTAINING PROTEIN 39"/>
    <property type="match status" value="1"/>
</dbReference>
<gene>
    <name evidence="4" type="ORF">EPH_0002360</name>
</gene>
<dbReference type="GO" id="GO:0036159">
    <property type="term" value="P:inner dynein arm assembly"/>
    <property type="evidence" value="ECO:0007669"/>
    <property type="project" value="InterPro"/>
</dbReference>
<feature type="region of interest" description="Disordered" evidence="3">
    <location>
        <begin position="52"/>
        <end position="78"/>
    </location>
</feature>
<feature type="compositionally biased region" description="Basic and acidic residues" evidence="3">
    <location>
        <begin position="52"/>
        <end position="69"/>
    </location>
</feature>
<keyword evidence="1 2" id="KW-0175">Coiled coil</keyword>
<dbReference type="GO" id="GO:0003341">
    <property type="term" value="P:cilium movement"/>
    <property type="evidence" value="ECO:0007669"/>
    <property type="project" value="InterPro"/>
</dbReference>
<organism evidence="4 5">
    <name type="scientific">Eimeria praecox</name>
    <dbReference type="NCBI Taxonomy" id="51316"/>
    <lineage>
        <taxon>Eukaryota</taxon>
        <taxon>Sar</taxon>
        <taxon>Alveolata</taxon>
        <taxon>Apicomplexa</taxon>
        <taxon>Conoidasida</taxon>
        <taxon>Coccidia</taxon>
        <taxon>Eucoccidiorida</taxon>
        <taxon>Eimeriorina</taxon>
        <taxon>Eimeriidae</taxon>
        <taxon>Eimeria</taxon>
    </lineage>
</organism>
<dbReference type="InterPro" id="IPR033290">
    <property type="entry name" value="CCDC39"/>
</dbReference>
<dbReference type="VEuPathDB" id="ToxoDB:EPH_0002360"/>
<protein>
    <submittedName>
        <fullName evidence="4">S-formylglutathione hydrolase, related</fullName>
    </submittedName>
</protein>
<keyword evidence="4" id="KW-0378">Hydrolase</keyword>
<dbReference type="AlphaFoldDB" id="U6H297"/>
<dbReference type="Proteomes" id="UP000018201">
    <property type="component" value="Unassembled WGS sequence"/>
</dbReference>
<dbReference type="GO" id="GO:0005930">
    <property type="term" value="C:axoneme"/>
    <property type="evidence" value="ECO:0007669"/>
    <property type="project" value="InterPro"/>
</dbReference>
<dbReference type="GO" id="GO:0060285">
    <property type="term" value="P:cilium-dependent cell motility"/>
    <property type="evidence" value="ECO:0007669"/>
    <property type="project" value="TreeGrafter"/>
</dbReference>
<evidence type="ECO:0000256" key="2">
    <source>
        <dbReference type="SAM" id="Coils"/>
    </source>
</evidence>
<sequence>MHRSLVFQLMASQVAGLRGQLSATATRGKTAKGQLVELHEALAVQKQRLDSMNKKKEAAQRKLAKEQENVRSAGEAGDAREAFHTQVAARLQQLQQRVKASRDSLFGIAQKLAEEKATLKMKRGGLSSSKNALRSLHAQLQQQEAEKSRQQELLYSIDFQCQAMQRRVSRISGYKTAAETKALQKQMKELQAESSLQQEEQSMLSSQVKHLDGELRKAQRTLARVDEEDSKCANNVGDIRLACASLDRELQTIVKQKEKLVLAESLRKLEVTRLYEELEACADASLEAENRKVQQQLQVQEALAAIELELDGARGQLRAVEEERRKLTKEAAERRSKISALEARYENLVQSSQTADGAGRSQAYYVIRVGQEREELQRKGAEMHRRLQSASVEVQGLEASLRDVSLSNSRLRSRLQQETGALGALREQRAEKEGALFLRNRMAFTQQQQICLLKEAIEKEERCLQQTRQQHQCTLDRLRDVDEERRNVEKESNYVDEKLQRSIKQRLKLQTSIQKRRAGATPSSLLMEEDGELQFCNAEIQYHAECLKGMLQSLYQSMGPTVASEPAAFEILQRVFGEGEGTSYCMG</sequence>
<dbReference type="EMBL" id="HG695918">
    <property type="protein sequence ID" value="CDI86711.1"/>
    <property type="molecule type" value="Genomic_DNA"/>
</dbReference>
<dbReference type="PANTHER" id="PTHR18962">
    <property type="entry name" value="COILED-COIL DOMAIN-CONTAINING PROTEIN 39"/>
    <property type="match status" value="1"/>
</dbReference>
<feature type="coiled-coil region" evidence="2">
    <location>
        <begin position="180"/>
        <end position="228"/>
    </location>
</feature>
<evidence type="ECO:0000313" key="5">
    <source>
        <dbReference type="Proteomes" id="UP000018201"/>
    </source>
</evidence>
<proteinExistence type="predicted"/>
<dbReference type="OrthoDB" id="347093at2759"/>
<dbReference type="GO" id="GO:0016787">
    <property type="term" value="F:hydrolase activity"/>
    <property type="evidence" value="ECO:0007669"/>
    <property type="project" value="UniProtKB-KW"/>
</dbReference>
<name>U6H297_9EIME</name>
<dbReference type="Pfam" id="PF24161">
    <property type="entry name" value="CCDC39"/>
    <property type="match status" value="1"/>
</dbReference>
<reference evidence="4" key="2">
    <citation type="submission" date="2013-10" db="EMBL/GenBank/DDBJ databases">
        <authorList>
            <person name="Aslett M."/>
        </authorList>
    </citation>
    <scope>NUCLEOTIDE SEQUENCE [LARGE SCALE GENOMIC DNA]</scope>
    <source>
        <strain evidence="4">Houghton</strain>
    </source>
</reference>